<accession>A0A4U5LV47</accession>
<evidence type="ECO:0000313" key="1">
    <source>
        <dbReference type="EMBL" id="TKR60010.1"/>
    </source>
</evidence>
<protein>
    <submittedName>
        <fullName evidence="1">Uncharacterized protein</fullName>
    </submittedName>
</protein>
<evidence type="ECO:0000313" key="2">
    <source>
        <dbReference type="Proteomes" id="UP000298663"/>
    </source>
</evidence>
<reference evidence="1 2" key="2">
    <citation type="journal article" date="2019" name="G3 (Bethesda)">
        <title>Hybrid Assembly of the Genome of the Entomopathogenic Nematode Steinernema carpocapsae Identifies the X-Chromosome.</title>
        <authorList>
            <person name="Serra L."/>
            <person name="Macchietto M."/>
            <person name="Macias-Munoz A."/>
            <person name="McGill C.J."/>
            <person name="Rodriguez I.M."/>
            <person name="Rodriguez B."/>
            <person name="Murad R."/>
            <person name="Mortazavi A."/>
        </authorList>
    </citation>
    <scope>NUCLEOTIDE SEQUENCE [LARGE SCALE GENOMIC DNA]</scope>
    <source>
        <strain evidence="1 2">ALL</strain>
    </source>
</reference>
<reference evidence="1 2" key="1">
    <citation type="journal article" date="2015" name="Genome Biol.">
        <title>Comparative genomics of Steinernema reveals deeply conserved gene regulatory networks.</title>
        <authorList>
            <person name="Dillman A.R."/>
            <person name="Macchietto M."/>
            <person name="Porter C.F."/>
            <person name="Rogers A."/>
            <person name="Williams B."/>
            <person name="Antoshechkin I."/>
            <person name="Lee M.M."/>
            <person name="Goodwin Z."/>
            <person name="Lu X."/>
            <person name="Lewis E.E."/>
            <person name="Goodrich-Blair H."/>
            <person name="Stock S.P."/>
            <person name="Adams B.J."/>
            <person name="Sternberg P.W."/>
            <person name="Mortazavi A."/>
        </authorList>
    </citation>
    <scope>NUCLEOTIDE SEQUENCE [LARGE SCALE GENOMIC DNA]</scope>
    <source>
        <strain evidence="1 2">ALL</strain>
    </source>
</reference>
<comment type="caution">
    <text evidence="1">The sequence shown here is derived from an EMBL/GenBank/DDBJ whole genome shotgun (WGS) entry which is preliminary data.</text>
</comment>
<gene>
    <name evidence="1" type="ORF">L596_029605</name>
</gene>
<keyword evidence="2" id="KW-1185">Reference proteome</keyword>
<sequence>MNGGTFHFISEVASTLSTSEKTLQELSKLSGNWRDTSNEALQDLKSIFVVINTEKQTQKIEPLQKHIKFPANVHVSVNQAEERISQDIAEEPLELNSALSNATSSLRFGPSCSLTVQNVEVDQEIGKFPLTQFFNSISTPFREISFSNCRGYTSEIEQILDLSFKSGCTRSISLEKCDVSLDIVELLIKYFRNPHKLAQNCDLQLRLGKCTHRLSMFYLLIFFEDWKNGKRSFELTISNWFLKSQQFYKALEKESRCKWRVERLRGSTKVRIIHNESGFEIYGCTLRNDWLQFSAA</sequence>
<proteinExistence type="predicted"/>
<organism evidence="1 2">
    <name type="scientific">Steinernema carpocapsae</name>
    <name type="common">Entomopathogenic nematode</name>
    <dbReference type="NCBI Taxonomy" id="34508"/>
    <lineage>
        <taxon>Eukaryota</taxon>
        <taxon>Metazoa</taxon>
        <taxon>Ecdysozoa</taxon>
        <taxon>Nematoda</taxon>
        <taxon>Chromadorea</taxon>
        <taxon>Rhabditida</taxon>
        <taxon>Tylenchina</taxon>
        <taxon>Panagrolaimomorpha</taxon>
        <taxon>Strongyloidoidea</taxon>
        <taxon>Steinernematidae</taxon>
        <taxon>Steinernema</taxon>
    </lineage>
</organism>
<name>A0A4U5LV47_STECR</name>
<dbReference type="Proteomes" id="UP000298663">
    <property type="component" value="Unassembled WGS sequence"/>
</dbReference>
<dbReference type="AlphaFoldDB" id="A0A4U5LV47"/>
<dbReference type="EMBL" id="AZBU02000012">
    <property type="protein sequence ID" value="TKR60010.1"/>
    <property type="molecule type" value="Genomic_DNA"/>
</dbReference>